<dbReference type="GO" id="GO:0005634">
    <property type="term" value="C:nucleus"/>
    <property type="evidence" value="ECO:0007669"/>
    <property type="project" value="TreeGrafter"/>
</dbReference>
<dbReference type="InterPro" id="IPR036063">
    <property type="entry name" value="Smr_dom_sf"/>
</dbReference>
<organism evidence="3 4">
    <name type="scientific">Debaryomyces fabryi</name>
    <dbReference type="NCBI Taxonomy" id="58627"/>
    <lineage>
        <taxon>Eukaryota</taxon>
        <taxon>Fungi</taxon>
        <taxon>Dikarya</taxon>
        <taxon>Ascomycota</taxon>
        <taxon>Saccharomycotina</taxon>
        <taxon>Pichiomycetes</taxon>
        <taxon>Debaryomycetaceae</taxon>
        <taxon>Debaryomyces</taxon>
    </lineage>
</organism>
<dbReference type="GO" id="GO:0004519">
    <property type="term" value="F:endonuclease activity"/>
    <property type="evidence" value="ECO:0007669"/>
    <property type="project" value="TreeGrafter"/>
</dbReference>
<evidence type="ECO:0000313" key="3">
    <source>
        <dbReference type="EMBL" id="KSA00584.1"/>
    </source>
</evidence>
<dbReference type="InterPro" id="IPR002625">
    <property type="entry name" value="Smr_dom"/>
</dbReference>
<keyword evidence="4" id="KW-1185">Reference proteome</keyword>
<dbReference type="PROSITE" id="PS50828">
    <property type="entry name" value="SMR"/>
    <property type="match status" value="1"/>
</dbReference>
<dbReference type="SMART" id="SM00463">
    <property type="entry name" value="SMR"/>
    <property type="match status" value="1"/>
</dbReference>
<evidence type="ECO:0000259" key="2">
    <source>
        <dbReference type="PROSITE" id="PS50828"/>
    </source>
</evidence>
<proteinExistence type="predicted"/>
<dbReference type="RefSeq" id="XP_015466686.1">
    <property type="nucleotide sequence ID" value="XM_015612508.1"/>
</dbReference>
<protein>
    <submittedName>
        <fullName evidence="3">Smr domain-containing protein</fullName>
    </submittedName>
</protein>
<feature type="region of interest" description="Disordered" evidence="1">
    <location>
        <begin position="18"/>
        <end position="58"/>
    </location>
</feature>
<dbReference type="PANTHER" id="PTHR46535">
    <property type="entry name" value="NEDD4-BINDING PROTEIN 2"/>
    <property type="match status" value="1"/>
</dbReference>
<evidence type="ECO:0000313" key="4">
    <source>
        <dbReference type="Proteomes" id="UP000054251"/>
    </source>
</evidence>
<sequence length="165" mass="18388">FTNYGIGRFTSKFETSYKNNNWPSPSASTDVSLSGSSGSSSTAAASSRSPTPTDEISRMEEKLKSSAITNSLDLHNLTVPTALKATGLALRDWWKDELDQRHVDGKLTRFGWKVQFVSPFNLITGRGIHSEGGKSKIRIAVKNYLTRNNYVFEEYSGRFEIEGKR</sequence>
<dbReference type="EMBL" id="LMYN01000082">
    <property type="protein sequence ID" value="KSA00584.1"/>
    <property type="molecule type" value="Genomic_DNA"/>
</dbReference>
<name>A0A0V1PWE9_9ASCO</name>
<dbReference type="AlphaFoldDB" id="A0A0V1PWE9"/>
<dbReference type="InterPro" id="IPR052772">
    <property type="entry name" value="Endo/PolyKinase_Domain-Protein"/>
</dbReference>
<dbReference type="OrthoDB" id="4080456at2759"/>
<feature type="non-terminal residue" evidence="3">
    <location>
        <position position="1"/>
    </location>
</feature>
<comment type="caution">
    <text evidence="3">The sequence shown here is derived from an EMBL/GenBank/DDBJ whole genome shotgun (WGS) entry which is preliminary data.</text>
</comment>
<dbReference type="GeneID" id="26840688"/>
<dbReference type="PANTHER" id="PTHR46535:SF1">
    <property type="entry name" value="NEDD4-BINDING PROTEIN 2"/>
    <property type="match status" value="1"/>
</dbReference>
<reference evidence="3 4" key="1">
    <citation type="submission" date="2015-11" db="EMBL/GenBank/DDBJ databases">
        <title>The genome of Debaryomyces fabryi.</title>
        <authorList>
            <person name="Tafer H."/>
            <person name="Lopandic K."/>
        </authorList>
    </citation>
    <scope>NUCLEOTIDE SEQUENCE [LARGE SCALE GENOMIC DNA]</scope>
    <source>
        <strain evidence="3 4">CBS 789</strain>
    </source>
</reference>
<feature type="domain" description="Smr" evidence="2">
    <location>
        <begin position="72"/>
        <end position="165"/>
    </location>
</feature>
<evidence type="ECO:0000256" key="1">
    <source>
        <dbReference type="SAM" id="MobiDB-lite"/>
    </source>
</evidence>
<dbReference type="Proteomes" id="UP000054251">
    <property type="component" value="Unassembled WGS sequence"/>
</dbReference>
<dbReference type="Gene3D" id="3.30.1370.110">
    <property type="match status" value="1"/>
</dbReference>
<accession>A0A0V1PWE9</accession>
<gene>
    <name evidence="3" type="ORF">AC631_03679</name>
</gene>
<feature type="compositionally biased region" description="Low complexity" evidence="1">
    <location>
        <begin position="26"/>
        <end position="54"/>
    </location>
</feature>
<dbReference type="SUPFAM" id="SSF160443">
    <property type="entry name" value="SMR domain-like"/>
    <property type="match status" value="1"/>
</dbReference>